<organism evidence="5 6">
    <name type="scientific">Leucobacter massiliensis</name>
    <dbReference type="NCBI Taxonomy" id="1686285"/>
    <lineage>
        <taxon>Bacteria</taxon>
        <taxon>Bacillati</taxon>
        <taxon>Actinomycetota</taxon>
        <taxon>Actinomycetes</taxon>
        <taxon>Micrococcales</taxon>
        <taxon>Microbacteriaceae</taxon>
        <taxon>Leucobacter</taxon>
    </lineage>
</organism>
<dbReference type="InterPro" id="IPR039261">
    <property type="entry name" value="FNR_nucleotide-bd"/>
</dbReference>
<evidence type="ECO:0000259" key="2">
    <source>
        <dbReference type="PROSITE" id="PS51085"/>
    </source>
</evidence>
<dbReference type="InterPro" id="IPR006058">
    <property type="entry name" value="2Fe2S_fd_BS"/>
</dbReference>
<dbReference type="InterPro" id="IPR012675">
    <property type="entry name" value="Beta-grasp_dom_sf"/>
</dbReference>
<dbReference type="RefSeq" id="WP_105805746.1">
    <property type="nucleotide sequence ID" value="NZ_MWZD01000017.1"/>
</dbReference>
<evidence type="ECO:0008006" key="7">
    <source>
        <dbReference type="Google" id="ProtNLM"/>
    </source>
</evidence>
<dbReference type="PANTHER" id="PTHR47354">
    <property type="entry name" value="NADH OXIDOREDUCTASE HCR"/>
    <property type="match status" value="1"/>
</dbReference>
<proteinExistence type="predicted"/>
<dbReference type="InterPro" id="IPR011037">
    <property type="entry name" value="Pyrv_Knase-like_insert_dom_sf"/>
</dbReference>
<dbReference type="SUPFAM" id="SSF52343">
    <property type="entry name" value="Ferredoxin reductase-like, C-terminal NADP-linked domain"/>
    <property type="match status" value="1"/>
</dbReference>
<dbReference type="AlphaFoldDB" id="A0A2S9QNY3"/>
<dbReference type="PROSITE" id="PS00197">
    <property type="entry name" value="2FE2S_FER_1"/>
    <property type="match status" value="1"/>
</dbReference>
<evidence type="ECO:0000313" key="6">
    <source>
        <dbReference type="Proteomes" id="UP000238650"/>
    </source>
</evidence>
<feature type="domain" description="2Fe-2S ferredoxin-type" evidence="2">
    <location>
        <begin position="556"/>
        <end position="636"/>
    </location>
</feature>
<dbReference type="PANTHER" id="PTHR47354:SF5">
    <property type="entry name" value="PROTEIN RFBI"/>
    <property type="match status" value="1"/>
</dbReference>
<gene>
    <name evidence="5" type="ORF">B4915_10680</name>
</gene>
<feature type="domain" description="MOSC" evidence="3">
    <location>
        <begin position="140"/>
        <end position="278"/>
    </location>
</feature>
<dbReference type="SUPFAM" id="SSF50800">
    <property type="entry name" value="PK beta-barrel domain-like"/>
    <property type="match status" value="1"/>
</dbReference>
<dbReference type="PROSITE" id="PS51085">
    <property type="entry name" value="2FE2S_FER_2"/>
    <property type="match status" value="1"/>
</dbReference>
<accession>A0A2S9QNY3</accession>
<dbReference type="InterPro" id="IPR001041">
    <property type="entry name" value="2Fe-2S_ferredoxin-type"/>
</dbReference>
<dbReference type="EMBL" id="MWZD01000017">
    <property type="protein sequence ID" value="PRI11297.1"/>
    <property type="molecule type" value="Genomic_DNA"/>
</dbReference>
<dbReference type="InterPro" id="IPR036010">
    <property type="entry name" value="2Fe-2S_ferredoxin-like_sf"/>
</dbReference>
<feature type="domain" description="FAD-binding FR-type" evidence="4">
    <location>
        <begin position="291"/>
        <end position="390"/>
    </location>
</feature>
<evidence type="ECO:0000259" key="4">
    <source>
        <dbReference type="PROSITE" id="PS51384"/>
    </source>
</evidence>
<dbReference type="CDD" id="cd00207">
    <property type="entry name" value="fer2"/>
    <property type="match status" value="1"/>
</dbReference>
<dbReference type="InterPro" id="IPR017927">
    <property type="entry name" value="FAD-bd_FR_type"/>
</dbReference>
<dbReference type="Gene3D" id="3.10.20.30">
    <property type="match status" value="1"/>
</dbReference>
<reference evidence="5 6" key="1">
    <citation type="journal article" date="2017" name="New Microbes New Infect">
        <title>Genome sequence of 'Leucobacter massiliensis' sp. nov. isolated from human pharynx after travel to the 2014 Hajj.</title>
        <authorList>
            <person name="Leangapichart T."/>
            <person name="Gautret P."/>
            <person name="Nguyen T.T."/>
            <person name="Armstrong N."/>
            <person name="Rolain J.M."/>
        </authorList>
    </citation>
    <scope>NUCLEOTIDE SEQUENCE [LARGE SCALE GENOMIC DNA]</scope>
    <source>
        <strain evidence="5 6">122RC15</strain>
    </source>
</reference>
<dbReference type="Pfam" id="PF03473">
    <property type="entry name" value="MOSC"/>
    <property type="match status" value="1"/>
</dbReference>
<dbReference type="PROSITE" id="PS51384">
    <property type="entry name" value="FAD_FR"/>
    <property type="match status" value="1"/>
</dbReference>
<dbReference type="Gene3D" id="2.40.33.20">
    <property type="entry name" value="PK beta-barrel domain-like"/>
    <property type="match status" value="1"/>
</dbReference>
<dbReference type="SUPFAM" id="SSF63380">
    <property type="entry name" value="Riboflavin synthase domain-like"/>
    <property type="match status" value="1"/>
</dbReference>
<evidence type="ECO:0000313" key="5">
    <source>
        <dbReference type="EMBL" id="PRI11297.1"/>
    </source>
</evidence>
<dbReference type="InterPro" id="IPR001433">
    <property type="entry name" value="OxRdtase_FAD/NAD-bd"/>
</dbReference>
<dbReference type="InterPro" id="IPR050415">
    <property type="entry name" value="MRET"/>
</dbReference>
<dbReference type="GO" id="GO:0030151">
    <property type="term" value="F:molybdenum ion binding"/>
    <property type="evidence" value="ECO:0007669"/>
    <property type="project" value="InterPro"/>
</dbReference>
<evidence type="ECO:0000259" key="3">
    <source>
        <dbReference type="PROSITE" id="PS51340"/>
    </source>
</evidence>
<dbReference type="OrthoDB" id="9793178at2"/>
<name>A0A2S9QNY3_9MICO</name>
<dbReference type="SUPFAM" id="SSF54292">
    <property type="entry name" value="2Fe-2S ferredoxin-like"/>
    <property type="match status" value="1"/>
</dbReference>
<dbReference type="InterPro" id="IPR017938">
    <property type="entry name" value="Riboflavin_synthase-like_b-brl"/>
</dbReference>
<dbReference type="Gene3D" id="2.40.30.10">
    <property type="entry name" value="Translation factors"/>
    <property type="match status" value="1"/>
</dbReference>
<dbReference type="GO" id="GO:0016491">
    <property type="term" value="F:oxidoreductase activity"/>
    <property type="evidence" value="ECO:0007669"/>
    <property type="project" value="InterPro"/>
</dbReference>
<dbReference type="GO" id="GO:0030170">
    <property type="term" value="F:pyridoxal phosphate binding"/>
    <property type="evidence" value="ECO:0007669"/>
    <property type="project" value="InterPro"/>
</dbReference>
<dbReference type="Pfam" id="PF00111">
    <property type="entry name" value="Fer2"/>
    <property type="match status" value="1"/>
</dbReference>
<evidence type="ECO:0000256" key="1">
    <source>
        <dbReference type="ARBA" id="ARBA00001974"/>
    </source>
</evidence>
<keyword evidence="6" id="KW-1185">Reference proteome</keyword>
<sequence length="636" mass="66501">MARLSRIVRYPVKGLRGVESNREALSPGRGLRGDRLLAIENGVVAPEQPGGWNPRESYFHLARHEAIARVELALHGAEPDDGDAAAAELELGYGGRSIRLALDPAGFERDRARADDFLAGALRSAGLGASSSALTEGGGAPATPAFPEPRLVRAQRGLWDWPDAHLSIINLDTVEALSDAAGQPVDHRRFRGNLYVSGLGPWGELALLGRRVRIGTAVLDIVQPTDRCRATTIGPDSAVSDLNVPGLLASGFGHLFCGVYARVVRAGDVTCGDSLEPLGETLAPLPDALPEWPRAAELLAIEAESPAVTSFWFADPLGIVDGALPGQHVRMHLPGAAAPGWRCYTLSAVEPGRFRISVKRHGRVSGELHALASAGDRIGITGPFGEVTLDPVRDSDLLLISAGVGITPTAAMLRALRSEETGKAPADGAGRGIRVLHVAREAADLALWPEVREAVAAVPGARAELFLTREPDAASVRALGARSGRPGAEALRHALDGLDPARLDAFLCGPPPFVDAVRGALLELGVPGPQIRNEVFFSPAAARQAPLRAPSTAGPHPVSFGAELVSWTPGRGTLLDLAEAAGRGWVSGCRSGACGTCARELDFGEVEYLCEPAVAVPEGQVLSCCTVPTGAVGFAD</sequence>
<dbReference type="Proteomes" id="UP000238650">
    <property type="component" value="Unassembled WGS sequence"/>
</dbReference>
<dbReference type="Gene3D" id="3.40.50.80">
    <property type="entry name" value="Nucleotide-binding domain of ferredoxin-NADP reductase (FNR) module"/>
    <property type="match status" value="1"/>
</dbReference>
<dbReference type="PRINTS" id="PR00406">
    <property type="entry name" value="CYTB5RDTASE"/>
</dbReference>
<dbReference type="PROSITE" id="PS51340">
    <property type="entry name" value="MOSC"/>
    <property type="match status" value="1"/>
</dbReference>
<protein>
    <recommendedName>
        <fullName evidence="7">Sulfurase</fullName>
    </recommendedName>
</protein>
<comment type="cofactor">
    <cofactor evidence="1">
        <name>FAD</name>
        <dbReference type="ChEBI" id="CHEBI:57692"/>
    </cofactor>
</comment>
<dbReference type="InterPro" id="IPR005302">
    <property type="entry name" value="MoCF_Sase_C"/>
</dbReference>
<dbReference type="Pfam" id="PF00175">
    <property type="entry name" value="NAD_binding_1"/>
    <property type="match status" value="1"/>
</dbReference>
<dbReference type="GO" id="GO:0051537">
    <property type="term" value="F:2 iron, 2 sulfur cluster binding"/>
    <property type="evidence" value="ECO:0007669"/>
    <property type="project" value="UniProtKB-KW"/>
</dbReference>
<comment type="caution">
    <text evidence="5">The sequence shown here is derived from an EMBL/GenBank/DDBJ whole genome shotgun (WGS) entry which is preliminary data.</text>
</comment>